<name>A0ABQ7KQR8_BRACM</name>
<reference evidence="1 2" key="1">
    <citation type="submission" date="2021-03" db="EMBL/GenBank/DDBJ databases">
        <authorList>
            <person name="King G.J."/>
            <person name="Bancroft I."/>
            <person name="Baten A."/>
            <person name="Bloomfield J."/>
            <person name="Borpatragohain P."/>
            <person name="He Z."/>
            <person name="Irish N."/>
            <person name="Irwin J."/>
            <person name="Liu K."/>
            <person name="Mauleon R.P."/>
            <person name="Moore J."/>
            <person name="Morris R."/>
            <person name="Ostergaard L."/>
            <person name="Wang B."/>
            <person name="Wells R."/>
        </authorList>
    </citation>
    <scope>NUCLEOTIDE SEQUENCE [LARGE SCALE GENOMIC DNA]</scope>
    <source>
        <strain evidence="1">R-o-18</strain>
        <tissue evidence="1">Leaf</tissue>
    </source>
</reference>
<evidence type="ECO:0000313" key="2">
    <source>
        <dbReference type="Proteomes" id="UP000823674"/>
    </source>
</evidence>
<protein>
    <submittedName>
        <fullName evidence="1">Uncharacterized protein</fullName>
    </submittedName>
</protein>
<sequence>MPSIFFSFENDIFTLSPSSSSSNYKVAIVINTLTTMNNQFEALNALNSTHFNSWYKVAIVINTLTTMNNQFEALNAPKIEVIEANDYGWVTFFEIMCACRSLMCAKETTYMGSRLAVDDLPGSRLVNAEVIFAIDFEICFLRRLKVKSLTFPDDLHFSRLIISIQRQAWTPLDMEEDFVRRLQGSLADF</sequence>
<dbReference type="Proteomes" id="UP000823674">
    <property type="component" value="Chromosome A10"/>
</dbReference>
<accession>A0ABQ7KQR8</accession>
<proteinExistence type="predicted"/>
<organism evidence="1 2">
    <name type="scientific">Brassica rapa subsp. trilocularis</name>
    <dbReference type="NCBI Taxonomy" id="1813537"/>
    <lineage>
        <taxon>Eukaryota</taxon>
        <taxon>Viridiplantae</taxon>
        <taxon>Streptophyta</taxon>
        <taxon>Embryophyta</taxon>
        <taxon>Tracheophyta</taxon>
        <taxon>Spermatophyta</taxon>
        <taxon>Magnoliopsida</taxon>
        <taxon>eudicotyledons</taxon>
        <taxon>Gunneridae</taxon>
        <taxon>Pentapetalae</taxon>
        <taxon>rosids</taxon>
        <taxon>malvids</taxon>
        <taxon>Brassicales</taxon>
        <taxon>Brassicaceae</taxon>
        <taxon>Brassiceae</taxon>
        <taxon>Brassica</taxon>
    </lineage>
</organism>
<gene>
    <name evidence="1" type="primary">A10p024170.1_BraROA</name>
    <name evidence="1" type="ORF">IGI04_041007</name>
</gene>
<keyword evidence="2" id="KW-1185">Reference proteome</keyword>
<comment type="caution">
    <text evidence="1">The sequence shown here is derived from an EMBL/GenBank/DDBJ whole genome shotgun (WGS) entry which is preliminary data.</text>
</comment>
<dbReference type="EMBL" id="JADBGQ010000010">
    <property type="protein sequence ID" value="KAG5376411.1"/>
    <property type="molecule type" value="Genomic_DNA"/>
</dbReference>
<evidence type="ECO:0000313" key="1">
    <source>
        <dbReference type="EMBL" id="KAG5376411.1"/>
    </source>
</evidence>